<reference evidence="1" key="1">
    <citation type="submission" date="2020-05" db="EMBL/GenBank/DDBJ databases">
        <title>Large-scale comparative analyses of tick genomes elucidate their genetic diversity and vector capacities.</title>
        <authorList>
            <person name="Jia N."/>
            <person name="Wang J."/>
            <person name="Shi W."/>
            <person name="Du L."/>
            <person name="Sun Y."/>
            <person name="Zhan W."/>
            <person name="Jiang J."/>
            <person name="Wang Q."/>
            <person name="Zhang B."/>
            <person name="Ji P."/>
            <person name="Sakyi L.B."/>
            <person name="Cui X."/>
            <person name="Yuan T."/>
            <person name="Jiang B."/>
            <person name="Yang W."/>
            <person name="Lam T.T.-Y."/>
            <person name="Chang Q."/>
            <person name="Ding S."/>
            <person name="Wang X."/>
            <person name="Zhu J."/>
            <person name="Ruan X."/>
            <person name="Zhao L."/>
            <person name="Wei J."/>
            <person name="Que T."/>
            <person name="Du C."/>
            <person name="Cheng J."/>
            <person name="Dai P."/>
            <person name="Han X."/>
            <person name="Huang E."/>
            <person name="Gao Y."/>
            <person name="Liu J."/>
            <person name="Shao H."/>
            <person name="Ye R."/>
            <person name="Li L."/>
            <person name="Wei W."/>
            <person name="Wang X."/>
            <person name="Wang C."/>
            <person name="Yang T."/>
            <person name="Huo Q."/>
            <person name="Li W."/>
            <person name="Guo W."/>
            <person name="Chen H."/>
            <person name="Zhou L."/>
            <person name="Ni X."/>
            <person name="Tian J."/>
            <person name="Zhou Y."/>
            <person name="Sheng Y."/>
            <person name="Liu T."/>
            <person name="Pan Y."/>
            <person name="Xia L."/>
            <person name="Li J."/>
            <person name="Zhao F."/>
            <person name="Cao W."/>
        </authorList>
    </citation>
    <scope>NUCLEOTIDE SEQUENCE</scope>
    <source>
        <strain evidence="1">Hyas-2018</strain>
    </source>
</reference>
<proteinExistence type="predicted"/>
<accession>A0ACB7TAH7</accession>
<evidence type="ECO:0000313" key="1">
    <source>
        <dbReference type="EMBL" id="KAH6944507.1"/>
    </source>
</evidence>
<protein>
    <submittedName>
        <fullName evidence="1">Uncharacterized protein</fullName>
    </submittedName>
</protein>
<keyword evidence="2" id="KW-1185">Reference proteome</keyword>
<gene>
    <name evidence="1" type="ORF">HPB50_003657</name>
</gene>
<comment type="caution">
    <text evidence="1">The sequence shown here is derived from an EMBL/GenBank/DDBJ whole genome shotgun (WGS) entry which is preliminary data.</text>
</comment>
<sequence>MMSGDVEPNPQPNTRTQAHSPLTDSRSKQLDDVFAMLQAVNTRTKKMDKDQAELIKSVEDLKKVQADFQENLSNMDKGLAEVECKTVALEEITDEVQCLRQNINELHSENAPLCAKQGQLEDMQRRDNLLFLRLT</sequence>
<organism evidence="1 2">
    <name type="scientific">Hyalomma asiaticum</name>
    <name type="common">Tick</name>
    <dbReference type="NCBI Taxonomy" id="266040"/>
    <lineage>
        <taxon>Eukaryota</taxon>
        <taxon>Metazoa</taxon>
        <taxon>Ecdysozoa</taxon>
        <taxon>Arthropoda</taxon>
        <taxon>Chelicerata</taxon>
        <taxon>Arachnida</taxon>
        <taxon>Acari</taxon>
        <taxon>Parasitiformes</taxon>
        <taxon>Ixodida</taxon>
        <taxon>Ixodoidea</taxon>
        <taxon>Ixodidae</taxon>
        <taxon>Hyalomminae</taxon>
        <taxon>Hyalomma</taxon>
    </lineage>
</organism>
<dbReference type="Proteomes" id="UP000821845">
    <property type="component" value="Chromosome 1"/>
</dbReference>
<evidence type="ECO:0000313" key="2">
    <source>
        <dbReference type="Proteomes" id="UP000821845"/>
    </source>
</evidence>
<dbReference type="EMBL" id="CM023481">
    <property type="protein sequence ID" value="KAH6944507.1"/>
    <property type="molecule type" value="Genomic_DNA"/>
</dbReference>
<name>A0ACB7TAH7_HYAAI</name>